<reference evidence="2" key="1">
    <citation type="submission" date="2015-12" db="EMBL/GenBank/DDBJ databases">
        <authorList>
            <person name="Tarr C.L."/>
            <person name="Gladney L.M."/>
        </authorList>
    </citation>
    <scope>NUCLEOTIDE SEQUENCE [LARGE SCALE GENOMIC DNA]</scope>
    <source>
        <strain evidence="2">2756-81</strain>
    </source>
</reference>
<proteinExistence type="predicted"/>
<evidence type="ECO:0000313" key="2">
    <source>
        <dbReference type="Proteomes" id="UP000075349"/>
    </source>
</evidence>
<dbReference type="Proteomes" id="UP000075349">
    <property type="component" value="Unassembled WGS sequence"/>
</dbReference>
<dbReference type="EMBL" id="LOMK01000001">
    <property type="protein sequence ID" value="KYN24716.1"/>
    <property type="molecule type" value="Genomic_DNA"/>
</dbReference>
<name>A0A151JGC5_9VIBR</name>
<comment type="caution">
    <text evidence="1">The sequence shown here is derived from an EMBL/GenBank/DDBJ whole genome shotgun (WGS) entry which is preliminary data.</text>
</comment>
<dbReference type="AlphaFoldDB" id="A0A151JGC5"/>
<organism evidence="1 2">
    <name type="scientific">Vibrio cidicii</name>
    <dbReference type="NCBI Taxonomy" id="1763883"/>
    <lineage>
        <taxon>Bacteria</taxon>
        <taxon>Pseudomonadati</taxon>
        <taxon>Pseudomonadota</taxon>
        <taxon>Gammaproteobacteria</taxon>
        <taxon>Vibrionales</taxon>
        <taxon>Vibrionaceae</taxon>
        <taxon>Vibrio</taxon>
    </lineage>
</organism>
<accession>A0A151JGC5</accession>
<protein>
    <submittedName>
        <fullName evidence="1">Uncharacterized protein</fullName>
    </submittedName>
</protein>
<gene>
    <name evidence="1" type="ORF">AUQ44_02185</name>
</gene>
<sequence>MLASLVQSRFGSVAFALSFAKTSFQNLLVFKANERPQSLNQFGFQNSGGLLVFQIGLISALVNLRC</sequence>
<evidence type="ECO:0000313" key="1">
    <source>
        <dbReference type="EMBL" id="KYN24716.1"/>
    </source>
</evidence>